<evidence type="ECO:0000256" key="1">
    <source>
        <dbReference type="ARBA" id="ARBA00004141"/>
    </source>
</evidence>
<protein>
    <recommendedName>
        <fullName evidence="12">G-protein coupled receptors family 1 profile domain-containing protein</fullName>
    </recommendedName>
</protein>
<sequence>MSGLQQESKEFDKARDGRCWADEPQYFQQVLYIPVFLLGLLLNVLAVTVLLLKRRQWTDTHIYTLNLALTDLALVLFLPVRVFAAYHPLEPSDFCSAMVSIHYINMYASIFTVTCISVHRYLSIRFPFWARERSTKKRIAVLVCTLIWVTLVSLCLVFGSNNTPEKLCTCYSRRDEERLSLTFLLVLVILGYVLPLVTMTFCSIQTSCILRTSGEHQSGEETSVLKKTFVRLVTANWIVFVVCYTPIHVAMCLVEYHKVDVDRTSWSSLEGLIHNFREVAEWIATTNCCLDSFGYYFLLRQYLKDESQSDSASPTRGRATSTDLMNFTY</sequence>
<comment type="similarity">
    <text evidence="9">Belongs to the G-protein coupled receptor 1 family.</text>
</comment>
<dbReference type="Gene3D" id="1.20.1070.10">
    <property type="entry name" value="Rhodopsin 7-helix transmembrane proteins"/>
    <property type="match status" value="1"/>
</dbReference>
<keyword evidence="7" id="KW-0325">Glycoprotein</keyword>
<evidence type="ECO:0000256" key="3">
    <source>
        <dbReference type="ARBA" id="ARBA00022989"/>
    </source>
</evidence>
<evidence type="ECO:0000256" key="7">
    <source>
        <dbReference type="ARBA" id="ARBA00023180"/>
    </source>
</evidence>
<dbReference type="Pfam" id="PF00001">
    <property type="entry name" value="7tm_1"/>
    <property type="match status" value="1"/>
</dbReference>
<evidence type="ECO:0000256" key="11">
    <source>
        <dbReference type="SAM" id="Phobius"/>
    </source>
</evidence>
<feature type="transmembrane region" description="Helical" evidence="11">
    <location>
        <begin position="179"/>
        <end position="202"/>
    </location>
</feature>
<proteinExistence type="inferred from homology"/>
<keyword evidence="4 9" id="KW-0297">G-protein coupled receptor</keyword>
<keyword evidence="2 9" id="KW-0812">Transmembrane</keyword>
<feature type="transmembrane region" description="Helical" evidence="11">
    <location>
        <begin position="98"/>
        <end position="118"/>
    </location>
</feature>
<feature type="domain" description="G-protein coupled receptors family 1 profile" evidence="12">
    <location>
        <begin position="42"/>
        <end position="295"/>
    </location>
</feature>
<dbReference type="InterPro" id="IPR017452">
    <property type="entry name" value="GPCR_Rhodpsn_7TM"/>
</dbReference>
<keyword evidence="5 11" id="KW-0472">Membrane</keyword>
<evidence type="ECO:0000313" key="14">
    <source>
        <dbReference type="Proteomes" id="UP000823561"/>
    </source>
</evidence>
<dbReference type="EMBL" id="JADWDJ010000001">
    <property type="protein sequence ID" value="KAG5286363.1"/>
    <property type="molecule type" value="Genomic_DNA"/>
</dbReference>
<dbReference type="Proteomes" id="UP000823561">
    <property type="component" value="Chromosome 1"/>
</dbReference>
<keyword evidence="3 11" id="KW-1133">Transmembrane helix</keyword>
<feature type="transmembrane region" description="Helical" evidence="11">
    <location>
        <begin position="64"/>
        <end position="86"/>
    </location>
</feature>
<dbReference type="GO" id="GO:0005886">
    <property type="term" value="C:plasma membrane"/>
    <property type="evidence" value="ECO:0007669"/>
    <property type="project" value="TreeGrafter"/>
</dbReference>
<reference evidence="13 14" key="1">
    <citation type="submission" date="2020-10" db="EMBL/GenBank/DDBJ databases">
        <title>Chromosome-scale genome assembly of the Allis shad, Alosa alosa.</title>
        <authorList>
            <person name="Margot Z."/>
            <person name="Christophe K."/>
            <person name="Cabau C."/>
            <person name="Louis A."/>
            <person name="Berthelot C."/>
            <person name="Parey E."/>
            <person name="Roest Crollius H."/>
            <person name="Montfort J."/>
            <person name="Robinson-Rechavi M."/>
            <person name="Bucao C."/>
            <person name="Bouchez O."/>
            <person name="Gislard M."/>
            <person name="Lluch J."/>
            <person name="Milhes M."/>
            <person name="Lampietro C."/>
            <person name="Lopez Roques C."/>
            <person name="Donnadieu C."/>
            <person name="Braasch I."/>
            <person name="Desvignes T."/>
            <person name="Postlethwait J."/>
            <person name="Bobe J."/>
            <person name="Guiguen Y."/>
        </authorList>
    </citation>
    <scope>NUCLEOTIDE SEQUENCE [LARGE SCALE GENOMIC DNA]</scope>
    <source>
        <strain evidence="13">M-15738</strain>
        <tissue evidence="13">Blood</tissue>
    </source>
</reference>
<feature type="region of interest" description="Disordered" evidence="10">
    <location>
        <begin position="308"/>
        <end position="329"/>
    </location>
</feature>
<feature type="transmembrane region" description="Helical" evidence="11">
    <location>
        <begin position="139"/>
        <end position="159"/>
    </location>
</feature>
<feature type="transmembrane region" description="Helical" evidence="11">
    <location>
        <begin position="30"/>
        <end position="52"/>
    </location>
</feature>
<dbReference type="PROSITE" id="PS50262">
    <property type="entry name" value="G_PROTEIN_RECEP_F1_2"/>
    <property type="match status" value="1"/>
</dbReference>
<evidence type="ECO:0000256" key="8">
    <source>
        <dbReference type="ARBA" id="ARBA00023224"/>
    </source>
</evidence>
<keyword evidence="6 9" id="KW-0675">Receptor</keyword>
<keyword evidence="8 9" id="KW-0807">Transducer</keyword>
<name>A0AAV6HGQ4_9TELE</name>
<dbReference type="PANTHER" id="PTHR24232">
    <property type="entry name" value="G-PROTEIN COUPLED RECEPTOR"/>
    <property type="match status" value="1"/>
</dbReference>
<dbReference type="GO" id="GO:0004930">
    <property type="term" value="F:G protein-coupled receptor activity"/>
    <property type="evidence" value="ECO:0007669"/>
    <property type="project" value="UniProtKB-KW"/>
</dbReference>
<dbReference type="PRINTS" id="PR00237">
    <property type="entry name" value="GPCRRHODOPSN"/>
</dbReference>
<evidence type="ECO:0000256" key="5">
    <source>
        <dbReference type="ARBA" id="ARBA00023136"/>
    </source>
</evidence>
<dbReference type="InterPro" id="IPR000276">
    <property type="entry name" value="GPCR_Rhodpsn"/>
</dbReference>
<comment type="subcellular location">
    <subcellularLocation>
        <location evidence="1">Membrane</location>
        <topology evidence="1">Multi-pass membrane protein</topology>
    </subcellularLocation>
</comment>
<dbReference type="GO" id="GO:0007200">
    <property type="term" value="P:phospholipase C-activating G protein-coupled receptor signaling pathway"/>
    <property type="evidence" value="ECO:0007669"/>
    <property type="project" value="TreeGrafter"/>
</dbReference>
<evidence type="ECO:0000256" key="4">
    <source>
        <dbReference type="ARBA" id="ARBA00023040"/>
    </source>
</evidence>
<keyword evidence="14" id="KW-1185">Reference proteome</keyword>
<evidence type="ECO:0000259" key="12">
    <source>
        <dbReference type="PROSITE" id="PS50262"/>
    </source>
</evidence>
<dbReference type="PROSITE" id="PS00237">
    <property type="entry name" value="G_PROTEIN_RECEP_F1_1"/>
    <property type="match status" value="1"/>
</dbReference>
<dbReference type="PANTHER" id="PTHR24232:SF101">
    <property type="entry name" value="G-PROTEIN COUPLED RECEPTOR 35-LIKE"/>
    <property type="match status" value="1"/>
</dbReference>
<dbReference type="SUPFAM" id="SSF81321">
    <property type="entry name" value="Family A G protein-coupled receptor-like"/>
    <property type="match status" value="1"/>
</dbReference>
<evidence type="ECO:0000256" key="10">
    <source>
        <dbReference type="SAM" id="MobiDB-lite"/>
    </source>
</evidence>
<accession>A0AAV6HGQ4</accession>
<feature type="compositionally biased region" description="Polar residues" evidence="10">
    <location>
        <begin position="309"/>
        <end position="329"/>
    </location>
</feature>
<evidence type="ECO:0000256" key="2">
    <source>
        <dbReference type="ARBA" id="ARBA00022692"/>
    </source>
</evidence>
<evidence type="ECO:0000256" key="9">
    <source>
        <dbReference type="RuleBase" id="RU000688"/>
    </source>
</evidence>
<evidence type="ECO:0000256" key="6">
    <source>
        <dbReference type="ARBA" id="ARBA00023170"/>
    </source>
</evidence>
<dbReference type="AlphaFoldDB" id="A0AAV6HGQ4"/>
<gene>
    <name evidence="13" type="ORF">AALO_G00014000</name>
</gene>
<comment type="caution">
    <text evidence="13">The sequence shown here is derived from an EMBL/GenBank/DDBJ whole genome shotgun (WGS) entry which is preliminary data.</text>
</comment>
<dbReference type="GO" id="GO:0035025">
    <property type="term" value="P:positive regulation of Rho protein signal transduction"/>
    <property type="evidence" value="ECO:0007669"/>
    <property type="project" value="TreeGrafter"/>
</dbReference>
<evidence type="ECO:0000313" key="13">
    <source>
        <dbReference type="EMBL" id="KAG5286363.1"/>
    </source>
</evidence>
<organism evidence="13 14">
    <name type="scientific">Alosa alosa</name>
    <name type="common">allis shad</name>
    <dbReference type="NCBI Taxonomy" id="278164"/>
    <lineage>
        <taxon>Eukaryota</taxon>
        <taxon>Metazoa</taxon>
        <taxon>Chordata</taxon>
        <taxon>Craniata</taxon>
        <taxon>Vertebrata</taxon>
        <taxon>Euteleostomi</taxon>
        <taxon>Actinopterygii</taxon>
        <taxon>Neopterygii</taxon>
        <taxon>Teleostei</taxon>
        <taxon>Clupei</taxon>
        <taxon>Clupeiformes</taxon>
        <taxon>Clupeoidei</taxon>
        <taxon>Clupeidae</taxon>
        <taxon>Alosa</taxon>
    </lineage>
</organism>